<dbReference type="Pfam" id="PF00225">
    <property type="entry name" value="Kinesin"/>
    <property type="match status" value="1"/>
</dbReference>
<keyword evidence="1" id="KW-0493">Microtubule</keyword>
<protein>
    <recommendedName>
        <fullName evidence="4">Kinesin motor domain-containing protein</fullName>
    </recommendedName>
</protein>
<dbReference type="PANTHER" id="PTHR47968">
    <property type="entry name" value="CENTROMERE PROTEIN E"/>
    <property type="match status" value="1"/>
</dbReference>
<dbReference type="PANTHER" id="PTHR47968:SF29">
    <property type="entry name" value="KINESIN-LIKE PROTEIN"/>
    <property type="match status" value="1"/>
</dbReference>
<evidence type="ECO:0000256" key="2">
    <source>
        <dbReference type="ARBA" id="ARBA00023175"/>
    </source>
</evidence>
<dbReference type="Gramene" id="AET5Gv20938600.5">
    <property type="protein sequence ID" value="AET5Gv20938600.5"/>
    <property type="gene ID" value="AET5Gv20938600"/>
</dbReference>
<organism evidence="5 6">
    <name type="scientific">Aegilops tauschii subsp. strangulata</name>
    <name type="common">Goatgrass</name>
    <dbReference type="NCBI Taxonomy" id="200361"/>
    <lineage>
        <taxon>Eukaryota</taxon>
        <taxon>Viridiplantae</taxon>
        <taxon>Streptophyta</taxon>
        <taxon>Embryophyta</taxon>
        <taxon>Tracheophyta</taxon>
        <taxon>Spermatophyta</taxon>
        <taxon>Magnoliopsida</taxon>
        <taxon>Liliopsida</taxon>
        <taxon>Poales</taxon>
        <taxon>Poaceae</taxon>
        <taxon>BOP clade</taxon>
        <taxon>Pooideae</taxon>
        <taxon>Triticodae</taxon>
        <taxon>Triticeae</taxon>
        <taxon>Triticinae</taxon>
        <taxon>Aegilops</taxon>
    </lineage>
</organism>
<proteinExistence type="inferred from homology"/>
<reference evidence="6" key="2">
    <citation type="journal article" date="2017" name="Nat. Plants">
        <title>The Aegilops tauschii genome reveals multiple impacts of transposons.</title>
        <authorList>
            <person name="Zhao G."/>
            <person name="Zou C."/>
            <person name="Li K."/>
            <person name="Wang K."/>
            <person name="Li T."/>
            <person name="Gao L."/>
            <person name="Zhang X."/>
            <person name="Wang H."/>
            <person name="Yang Z."/>
            <person name="Liu X."/>
            <person name="Jiang W."/>
            <person name="Mao L."/>
            <person name="Kong X."/>
            <person name="Jiao Y."/>
            <person name="Jia J."/>
        </authorList>
    </citation>
    <scope>NUCLEOTIDE SEQUENCE [LARGE SCALE GENOMIC DNA]</scope>
    <source>
        <strain evidence="6">cv. AL8/78</strain>
    </source>
</reference>
<feature type="domain" description="Kinesin motor" evidence="4">
    <location>
        <begin position="14"/>
        <end position="165"/>
    </location>
</feature>
<sequence length="165" mass="18543">MPTIRAPASRQTATLQVAVKCRPLTDNERRRSRHIIQVIDDKNVAVLDPDISKGYLDLIQNRTKEKRYSFDHVYAPGCSNTDVYKNISPTVLGVVQGLNVTVFAYGSTGSGKTYTMVGSRNDPGLMVLSFRTIFDQIKKDDSSDTFEVSCSYLEVYNEVMYKILC</sequence>
<evidence type="ECO:0000313" key="5">
    <source>
        <dbReference type="EnsemblPlants" id="AET5Gv20938600.5"/>
    </source>
</evidence>
<reference evidence="5" key="3">
    <citation type="journal article" date="2017" name="Nature">
        <title>Genome sequence of the progenitor of the wheat D genome Aegilops tauschii.</title>
        <authorList>
            <person name="Luo M.C."/>
            <person name="Gu Y.Q."/>
            <person name="Puiu D."/>
            <person name="Wang H."/>
            <person name="Twardziok S.O."/>
            <person name="Deal K.R."/>
            <person name="Huo N."/>
            <person name="Zhu T."/>
            <person name="Wang L."/>
            <person name="Wang Y."/>
            <person name="McGuire P.E."/>
            <person name="Liu S."/>
            <person name="Long H."/>
            <person name="Ramasamy R.K."/>
            <person name="Rodriguez J.C."/>
            <person name="Van S.L."/>
            <person name="Yuan L."/>
            <person name="Wang Z."/>
            <person name="Xia Z."/>
            <person name="Xiao L."/>
            <person name="Anderson O.D."/>
            <person name="Ouyang S."/>
            <person name="Liang Y."/>
            <person name="Zimin A.V."/>
            <person name="Pertea G."/>
            <person name="Qi P."/>
            <person name="Bennetzen J.L."/>
            <person name="Dai X."/>
            <person name="Dawson M.W."/>
            <person name="Muller H.G."/>
            <person name="Kugler K."/>
            <person name="Rivarola-Duarte L."/>
            <person name="Spannagl M."/>
            <person name="Mayer K.F.X."/>
            <person name="Lu F.H."/>
            <person name="Bevan M.W."/>
            <person name="Leroy P."/>
            <person name="Li P."/>
            <person name="You F.M."/>
            <person name="Sun Q."/>
            <person name="Liu Z."/>
            <person name="Lyons E."/>
            <person name="Wicker T."/>
            <person name="Salzberg S.L."/>
            <person name="Devos K.M."/>
            <person name="Dvorak J."/>
        </authorList>
    </citation>
    <scope>NUCLEOTIDE SEQUENCE [LARGE SCALE GENOMIC DNA]</scope>
    <source>
        <strain evidence="5">cv. AL8/78</strain>
    </source>
</reference>
<dbReference type="GO" id="GO:0008017">
    <property type="term" value="F:microtubule binding"/>
    <property type="evidence" value="ECO:0007669"/>
    <property type="project" value="InterPro"/>
</dbReference>
<dbReference type="GO" id="GO:0003777">
    <property type="term" value="F:microtubule motor activity"/>
    <property type="evidence" value="ECO:0007669"/>
    <property type="project" value="InterPro"/>
</dbReference>
<reference evidence="6" key="1">
    <citation type="journal article" date="2014" name="Science">
        <title>Ancient hybridizations among the ancestral genomes of bread wheat.</title>
        <authorList>
            <consortium name="International Wheat Genome Sequencing Consortium,"/>
            <person name="Marcussen T."/>
            <person name="Sandve S.R."/>
            <person name="Heier L."/>
            <person name="Spannagl M."/>
            <person name="Pfeifer M."/>
            <person name="Jakobsen K.S."/>
            <person name="Wulff B.B."/>
            <person name="Steuernagel B."/>
            <person name="Mayer K.F."/>
            <person name="Olsen O.A."/>
        </authorList>
    </citation>
    <scope>NUCLEOTIDE SEQUENCE [LARGE SCALE GENOMIC DNA]</scope>
    <source>
        <strain evidence="6">cv. AL8/78</strain>
    </source>
</reference>
<evidence type="ECO:0000256" key="1">
    <source>
        <dbReference type="ARBA" id="ARBA00022701"/>
    </source>
</evidence>
<dbReference type="InterPro" id="IPR001752">
    <property type="entry name" value="Kinesin_motor_dom"/>
</dbReference>
<keyword evidence="3" id="KW-0067">ATP-binding</keyword>
<dbReference type="AlphaFoldDB" id="A0A453LWX9"/>
<dbReference type="GO" id="GO:0007018">
    <property type="term" value="P:microtubule-based movement"/>
    <property type="evidence" value="ECO:0007669"/>
    <property type="project" value="InterPro"/>
</dbReference>
<dbReference type="EnsemblPlants" id="AET5Gv20938600.5">
    <property type="protein sequence ID" value="AET5Gv20938600.5"/>
    <property type="gene ID" value="AET5Gv20938600"/>
</dbReference>
<dbReference type="SMART" id="SM00129">
    <property type="entry name" value="KISc"/>
    <property type="match status" value="1"/>
</dbReference>
<keyword evidence="6" id="KW-1185">Reference proteome</keyword>
<dbReference type="Gene3D" id="3.40.850.10">
    <property type="entry name" value="Kinesin motor domain"/>
    <property type="match status" value="1"/>
</dbReference>
<name>A0A453LWX9_AEGTS</name>
<dbReference type="GO" id="GO:0005524">
    <property type="term" value="F:ATP binding"/>
    <property type="evidence" value="ECO:0007669"/>
    <property type="project" value="UniProtKB-UniRule"/>
</dbReference>
<dbReference type="GO" id="GO:0005874">
    <property type="term" value="C:microtubule"/>
    <property type="evidence" value="ECO:0007669"/>
    <property type="project" value="UniProtKB-KW"/>
</dbReference>
<evidence type="ECO:0000259" key="4">
    <source>
        <dbReference type="PROSITE" id="PS50067"/>
    </source>
</evidence>
<dbReference type="PROSITE" id="PS50067">
    <property type="entry name" value="KINESIN_MOTOR_2"/>
    <property type="match status" value="1"/>
</dbReference>
<accession>A0A453LWX9</accession>
<keyword evidence="2 3" id="KW-0505">Motor protein</keyword>
<keyword evidence="3" id="KW-0547">Nucleotide-binding</keyword>
<evidence type="ECO:0000256" key="3">
    <source>
        <dbReference type="PROSITE-ProRule" id="PRU00283"/>
    </source>
</evidence>
<feature type="binding site" evidence="3">
    <location>
        <begin position="106"/>
        <end position="113"/>
    </location>
    <ligand>
        <name>ATP</name>
        <dbReference type="ChEBI" id="CHEBI:30616"/>
    </ligand>
</feature>
<evidence type="ECO:0000313" key="6">
    <source>
        <dbReference type="Proteomes" id="UP000015105"/>
    </source>
</evidence>
<dbReference type="SUPFAM" id="SSF52540">
    <property type="entry name" value="P-loop containing nucleoside triphosphate hydrolases"/>
    <property type="match status" value="1"/>
</dbReference>
<dbReference type="Proteomes" id="UP000015105">
    <property type="component" value="Chromosome 5D"/>
</dbReference>
<comment type="similarity">
    <text evidence="3">Belongs to the TRAFAC class myosin-kinesin ATPase superfamily. Kinesin family.</text>
</comment>
<reference evidence="5" key="5">
    <citation type="journal article" date="2021" name="G3 (Bethesda)">
        <title>Aegilops tauschii genome assembly Aet v5.0 features greater sequence contiguity and improved annotation.</title>
        <authorList>
            <person name="Wang L."/>
            <person name="Zhu T."/>
            <person name="Rodriguez J.C."/>
            <person name="Deal K.R."/>
            <person name="Dubcovsky J."/>
            <person name="McGuire P.E."/>
            <person name="Lux T."/>
            <person name="Spannagl M."/>
            <person name="Mayer K.F.X."/>
            <person name="Baldrich P."/>
            <person name="Meyers B.C."/>
            <person name="Huo N."/>
            <person name="Gu Y.Q."/>
            <person name="Zhou H."/>
            <person name="Devos K.M."/>
            <person name="Bennetzen J.L."/>
            <person name="Unver T."/>
            <person name="Budak H."/>
            <person name="Gulick P.J."/>
            <person name="Galiba G."/>
            <person name="Kalapos B."/>
            <person name="Nelson D.R."/>
            <person name="Li P."/>
            <person name="You F.M."/>
            <person name="Luo M.C."/>
            <person name="Dvorak J."/>
        </authorList>
    </citation>
    <scope>NUCLEOTIDE SEQUENCE [LARGE SCALE GENOMIC DNA]</scope>
    <source>
        <strain evidence="5">cv. AL8/78</strain>
    </source>
</reference>
<dbReference type="InterPro" id="IPR027640">
    <property type="entry name" value="Kinesin-like_fam"/>
</dbReference>
<reference evidence="5" key="4">
    <citation type="submission" date="2019-03" db="UniProtKB">
        <authorList>
            <consortium name="EnsemblPlants"/>
        </authorList>
    </citation>
    <scope>IDENTIFICATION</scope>
</reference>
<dbReference type="InterPro" id="IPR027417">
    <property type="entry name" value="P-loop_NTPase"/>
</dbReference>
<dbReference type="InterPro" id="IPR036961">
    <property type="entry name" value="Kinesin_motor_dom_sf"/>
</dbReference>